<evidence type="ECO:0000256" key="12">
    <source>
        <dbReference type="SAM" id="MobiDB-lite"/>
    </source>
</evidence>
<gene>
    <name evidence="14" type="ORF">TRFO_32863</name>
</gene>
<keyword evidence="3 10" id="KW-0813">Transport</keyword>
<keyword evidence="7 10" id="KW-0333">Golgi apparatus</keyword>
<dbReference type="GO" id="GO:0006890">
    <property type="term" value="P:retrograde vesicle-mediated transport, Golgi to endoplasmic reticulum"/>
    <property type="evidence" value="ECO:0007669"/>
    <property type="project" value="UniProtKB-UniRule"/>
</dbReference>
<comment type="subunit">
    <text evidence="2 10">Oligomeric complex that consists of at least the alpha, beta, beta', gamma, delta, epsilon and zeta subunits.</text>
</comment>
<evidence type="ECO:0000256" key="5">
    <source>
        <dbReference type="ARBA" id="ARBA00022892"/>
    </source>
</evidence>
<dbReference type="Pfam" id="PF00928">
    <property type="entry name" value="Adap_comp_sub"/>
    <property type="match status" value="1"/>
</dbReference>
<dbReference type="PANTHER" id="PTHR10121:SF0">
    <property type="entry name" value="COATOMER SUBUNIT DELTA"/>
    <property type="match status" value="1"/>
</dbReference>
<feature type="region of interest" description="Disordered" evidence="12">
    <location>
        <begin position="203"/>
        <end position="224"/>
    </location>
</feature>
<keyword evidence="15" id="KW-1185">Reference proteome</keyword>
<evidence type="ECO:0000256" key="8">
    <source>
        <dbReference type="ARBA" id="ARBA00023136"/>
    </source>
</evidence>
<keyword evidence="9 10" id="KW-0968">Cytoplasmic vesicle</keyword>
<dbReference type="InterPro" id="IPR028565">
    <property type="entry name" value="MHD"/>
</dbReference>
<organism evidence="14 15">
    <name type="scientific">Tritrichomonas foetus</name>
    <dbReference type="NCBI Taxonomy" id="1144522"/>
    <lineage>
        <taxon>Eukaryota</taxon>
        <taxon>Metamonada</taxon>
        <taxon>Parabasalia</taxon>
        <taxon>Tritrichomonadida</taxon>
        <taxon>Tritrichomonadidae</taxon>
        <taxon>Tritrichomonas</taxon>
    </lineage>
</organism>
<feature type="region of interest" description="Disordered" evidence="12">
    <location>
        <begin position="172"/>
        <end position="191"/>
    </location>
</feature>
<dbReference type="CDD" id="cd14830">
    <property type="entry name" value="Delta_COP_N"/>
    <property type="match status" value="1"/>
</dbReference>
<evidence type="ECO:0000259" key="13">
    <source>
        <dbReference type="PROSITE" id="PS51072"/>
    </source>
</evidence>
<evidence type="ECO:0000256" key="11">
    <source>
        <dbReference type="RuleBase" id="RU366052"/>
    </source>
</evidence>
<dbReference type="InterPro" id="IPR027059">
    <property type="entry name" value="Coatomer_dsu"/>
</dbReference>
<comment type="caution">
    <text evidence="14">The sequence shown here is derived from an EMBL/GenBank/DDBJ whole genome shotgun (WGS) entry which is preliminary data.</text>
</comment>
<name>A0A1J4JPW2_9EUKA</name>
<dbReference type="GO" id="GO:0000139">
    <property type="term" value="C:Golgi membrane"/>
    <property type="evidence" value="ECO:0007669"/>
    <property type="project" value="UniProtKB-SubCell"/>
</dbReference>
<comment type="function">
    <text evidence="10">The coatomer is a cytosolic protein complex that binds to dilysine motifs and reversibly associates with Golgi non-clathrin-coated vesicles, which further mediate biosynthetic protein transport from the ER, via the Golgi up to the trans Golgi network. Coatomer complex is required for budding from Golgi membranes, and is essential for the retrograde Golgi-to-ER transport of dilysine-tagged proteins.</text>
</comment>
<evidence type="ECO:0000313" key="15">
    <source>
        <dbReference type="Proteomes" id="UP000179807"/>
    </source>
</evidence>
<dbReference type="GeneID" id="94843437"/>
<dbReference type="GO" id="GO:0006888">
    <property type="term" value="P:endoplasmic reticulum to Golgi vesicle-mediated transport"/>
    <property type="evidence" value="ECO:0007669"/>
    <property type="project" value="TreeGrafter"/>
</dbReference>
<evidence type="ECO:0000256" key="3">
    <source>
        <dbReference type="ARBA" id="ARBA00022448"/>
    </source>
</evidence>
<evidence type="ECO:0000256" key="6">
    <source>
        <dbReference type="ARBA" id="ARBA00022927"/>
    </source>
</evidence>
<dbReference type="InterPro" id="IPR011012">
    <property type="entry name" value="Longin-like_dom_sf"/>
</dbReference>
<dbReference type="Proteomes" id="UP000179807">
    <property type="component" value="Unassembled WGS sequence"/>
</dbReference>
<comment type="similarity">
    <text evidence="1 10">Belongs to the adaptor complexes medium subunit family. Delta-COP subfamily.</text>
</comment>
<protein>
    <recommendedName>
        <fullName evidence="10">Coatomer subunit delta</fullName>
    </recommendedName>
</protein>
<evidence type="ECO:0000256" key="4">
    <source>
        <dbReference type="ARBA" id="ARBA00022490"/>
    </source>
</evidence>
<keyword evidence="6 10" id="KW-0653">Protein transport</keyword>
<dbReference type="PANTHER" id="PTHR10121">
    <property type="entry name" value="COATOMER SUBUNIT DELTA"/>
    <property type="match status" value="1"/>
</dbReference>
<dbReference type="Gene3D" id="3.30.450.60">
    <property type="match status" value="1"/>
</dbReference>
<dbReference type="GO" id="GO:0030126">
    <property type="term" value="C:COPI vesicle coat"/>
    <property type="evidence" value="ECO:0007669"/>
    <property type="project" value="UniProtKB-UniRule"/>
</dbReference>
<dbReference type="VEuPathDB" id="TrichDB:TRFO_32863"/>
<evidence type="ECO:0000256" key="10">
    <source>
        <dbReference type="RuleBase" id="RU364018"/>
    </source>
</evidence>
<feature type="domain" description="MHD" evidence="13">
    <location>
        <begin position="261"/>
        <end position="502"/>
    </location>
</feature>
<proteinExistence type="inferred from homology"/>
<evidence type="ECO:0000256" key="9">
    <source>
        <dbReference type="ARBA" id="ARBA00023329"/>
    </source>
</evidence>
<evidence type="ECO:0000256" key="7">
    <source>
        <dbReference type="ARBA" id="ARBA00023034"/>
    </source>
</evidence>
<dbReference type="SUPFAM" id="SSF64356">
    <property type="entry name" value="SNARE-like"/>
    <property type="match status" value="1"/>
</dbReference>
<dbReference type="PROSITE" id="PS51072">
    <property type="entry name" value="MHD"/>
    <property type="match status" value="1"/>
</dbReference>
<evidence type="ECO:0000256" key="1">
    <source>
        <dbReference type="ARBA" id="ARBA00010516"/>
    </source>
</evidence>
<accession>A0A1J4JPW2</accession>
<comment type="subcellular location">
    <subcellularLocation>
        <location evidence="10 11">Cytoplasm</location>
    </subcellularLocation>
    <subcellularLocation>
        <location evidence="10 11">Cytoplasmic vesicle</location>
        <location evidence="10 11">COPI-coated vesicle membrane</location>
        <topology evidence="10 11">Peripheral membrane protein</topology>
        <orientation evidence="10 11">Cytoplasmic side</orientation>
    </subcellularLocation>
    <subcellularLocation>
        <location evidence="10 11">Golgi apparatus membrane</location>
        <topology evidence="10 11">Peripheral membrane protein</topology>
        <orientation evidence="10 11">Cytoplasmic side</orientation>
    </subcellularLocation>
</comment>
<dbReference type="GO" id="GO:0051645">
    <property type="term" value="P:Golgi localization"/>
    <property type="evidence" value="ECO:0007669"/>
    <property type="project" value="TreeGrafter"/>
</dbReference>
<evidence type="ECO:0000313" key="14">
    <source>
        <dbReference type="EMBL" id="OHT00456.1"/>
    </source>
</evidence>
<dbReference type="RefSeq" id="XP_068353592.1">
    <property type="nucleotide sequence ID" value="XM_068508733.1"/>
</dbReference>
<reference evidence="14" key="1">
    <citation type="submission" date="2016-10" db="EMBL/GenBank/DDBJ databases">
        <authorList>
            <person name="Benchimol M."/>
            <person name="Almeida L.G."/>
            <person name="Vasconcelos A.T."/>
            <person name="Perreira-Neves A."/>
            <person name="Rosa I.A."/>
            <person name="Tasca T."/>
            <person name="Bogo M.R."/>
            <person name="de Souza W."/>
        </authorList>
    </citation>
    <scope>NUCLEOTIDE SEQUENCE [LARGE SCALE GENOMIC DNA]</scope>
    <source>
        <strain evidence="14">K</strain>
    </source>
</reference>
<dbReference type="AlphaFoldDB" id="A0A1J4JPW2"/>
<sequence length="504" mass="56590">MILSVSIINQAGSPLVARQFNHFSRSQLEGHLSAFTKLLSNSSQSYIETETIRYVFQAIGELYFILITTKDSNIIEDLDVLALLLDLTCSVLNVSGSQITEDIVYESSFELIFAYDECIFDGYYQDVSVADVSTFLEMKSQEENEFIRERTAKEEAAAAQLRKIMKDLEDKRKAKKEKPGLKSSYQPPPQVIITPTIEPEIEKPKMSRRHPQAAKGMALGRKTTARDRAQQMIKEEGLTVEERRSSRNAAAQEVVTAPIKPNCTVVKLTEITNAKITPQGTVKELAIEGRLTAESSDEGQYGIKLSLFGNYEKFKTRALNQKDRRLFQKQNMLIFDNKGSETALLGWRYTSVNPDDSPLTFSCWVTDGKDDQGRETSTFSCEVSLNSNELTFQSIVLAIPVARARDAKISSVDGEIDTTEKDTIKWIITDIDAENSAELEFSVPKCNEMAFYPIDVEFQSNSLYFNVDVTSVTKGDNGSFDFDNPAKYEVVKSFTTAEFLITSE</sequence>
<keyword evidence="5 10" id="KW-0931">ER-Golgi transport</keyword>
<dbReference type="OrthoDB" id="10266042at2759"/>
<dbReference type="SUPFAM" id="SSF49447">
    <property type="entry name" value="Second domain of Mu2 adaptin subunit (ap50) of ap2 adaptor"/>
    <property type="match status" value="1"/>
</dbReference>
<dbReference type="GO" id="GO:0015031">
    <property type="term" value="P:protein transport"/>
    <property type="evidence" value="ECO:0007669"/>
    <property type="project" value="UniProtKB-KW"/>
</dbReference>
<dbReference type="EMBL" id="MLAK01000954">
    <property type="protein sequence ID" value="OHT00456.1"/>
    <property type="molecule type" value="Genomic_DNA"/>
</dbReference>
<keyword evidence="4 10" id="KW-0963">Cytoplasm</keyword>
<evidence type="ECO:0000256" key="2">
    <source>
        <dbReference type="ARBA" id="ARBA00011775"/>
    </source>
</evidence>
<keyword evidence="8 10" id="KW-0472">Membrane</keyword>
<dbReference type="InterPro" id="IPR036168">
    <property type="entry name" value="AP2_Mu_C_sf"/>
</dbReference>
<dbReference type="FunFam" id="3.30.450.60:FF:000003">
    <property type="entry name" value="Coatomer subunit delta"/>
    <property type="match status" value="1"/>
</dbReference>